<keyword evidence="1" id="KW-1188">Viral release from host cell</keyword>
<reference evidence="3" key="1">
    <citation type="journal article" date="2021" name="Proc. Natl. Acad. Sci. U.S.A.">
        <title>A Catalog of Tens of Thousands of Viruses from Human Metagenomes Reveals Hidden Associations with Chronic Diseases.</title>
        <authorList>
            <person name="Tisza M.J."/>
            <person name="Buck C.B."/>
        </authorList>
    </citation>
    <scope>NUCLEOTIDE SEQUENCE</scope>
    <source>
        <strain evidence="3">Ct6GI21</strain>
    </source>
</reference>
<evidence type="ECO:0000313" key="3">
    <source>
        <dbReference type="EMBL" id="DAF89235.1"/>
    </source>
</evidence>
<dbReference type="InterPro" id="IPR038713">
    <property type="entry name" value="Terminase_Gp1_N_sf"/>
</dbReference>
<keyword evidence="2" id="KW-0231">Viral genome packaging</keyword>
<dbReference type="InterPro" id="IPR005335">
    <property type="entry name" value="Terminase_ssu"/>
</dbReference>
<dbReference type="EMBL" id="BK016005">
    <property type="protein sequence ID" value="DAF89235.1"/>
    <property type="molecule type" value="Genomic_DNA"/>
</dbReference>
<dbReference type="InterPro" id="IPR052404">
    <property type="entry name" value="SPP1-like_terminase"/>
</dbReference>
<dbReference type="Gene3D" id="6.10.140.2160">
    <property type="match status" value="1"/>
</dbReference>
<accession>A0A8S5U456</accession>
<protein>
    <submittedName>
        <fullName evidence="3">Terminase small subunit</fullName>
    </submittedName>
</protein>
<name>A0A8S5U456_9CAUD</name>
<sequence length="147" mass="16838">MKKETNKEKEAKKYLNQRQIRFVQNYMKTNNIYHSALDAGYSSKTAQQQGSRLLSNVKVSAYINAINERIESEKIADIEEVMQYLTSVMRGEKKDQFDLEASLSDRTRAAGELAKRLDVKAKNINVECAVNIIDDIPDDTEIEDDED</sequence>
<dbReference type="Pfam" id="PF03592">
    <property type="entry name" value="Terminase_2"/>
    <property type="match status" value="1"/>
</dbReference>
<dbReference type="PANTHER" id="PTHR41328">
    <property type="entry name" value="TERMINASE SMALL SUBUNIT-RELATED"/>
    <property type="match status" value="1"/>
</dbReference>
<proteinExistence type="predicted"/>
<dbReference type="PANTHER" id="PTHR41328:SF2">
    <property type="entry name" value="TERMINASE SMALL SUBUNIT"/>
    <property type="match status" value="1"/>
</dbReference>
<dbReference type="GO" id="GO:0051276">
    <property type="term" value="P:chromosome organization"/>
    <property type="evidence" value="ECO:0007669"/>
    <property type="project" value="InterPro"/>
</dbReference>
<dbReference type="Gene3D" id="1.10.10.1400">
    <property type="entry name" value="Terminase, small subunit, N-terminal DNA-binding domain, HTH motif"/>
    <property type="match status" value="1"/>
</dbReference>
<evidence type="ECO:0000256" key="2">
    <source>
        <dbReference type="ARBA" id="ARBA00023219"/>
    </source>
</evidence>
<evidence type="ECO:0000256" key="1">
    <source>
        <dbReference type="ARBA" id="ARBA00022612"/>
    </source>
</evidence>
<organism evidence="3">
    <name type="scientific">Siphoviridae sp. ct6GI21</name>
    <dbReference type="NCBI Taxonomy" id="2825340"/>
    <lineage>
        <taxon>Viruses</taxon>
        <taxon>Duplodnaviria</taxon>
        <taxon>Heunggongvirae</taxon>
        <taxon>Uroviricota</taxon>
        <taxon>Caudoviricetes</taxon>
    </lineage>
</organism>